<accession>A0A1Y6BRN9</accession>
<gene>
    <name evidence="2" type="ORF">SAMN02745746_01560</name>
</gene>
<name>A0A1Y6BRN9_9NEIS</name>
<proteinExistence type="predicted"/>
<dbReference type="Proteomes" id="UP000192920">
    <property type="component" value="Unassembled WGS sequence"/>
</dbReference>
<dbReference type="EMBL" id="FXAG01000006">
    <property type="protein sequence ID" value="SMF14298.1"/>
    <property type="molecule type" value="Genomic_DNA"/>
</dbReference>
<evidence type="ECO:0000256" key="1">
    <source>
        <dbReference type="SAM" id="SignalP"/>
    </source>
</evidence>
<keyword evidence="2" id="KW-0449">Lipoprotein</keyword>
<dbReference type="InterPro" id="IPR053196">
    <property type="entry name" value="Lipoprotein_YbaY-like"/>
</dbReference>
<dbReference type="RefSeq" id="WP_085275862.1">
    <property type="nucleotide sequence ID" value="NZ_FXAG01000006.1"/>
</dbReference>
<sequence>MKRRYALLGLAALVLSGCATQGGYTPAYLNGTVSLAGSPLERAGSMVRVSLLDVSHSDAPPRVLAEQYLEQPPAFPAGFSLCYDRHAIQADGRYVVEARVFVDGELRLASREPRRVLDGSSATVEISAEPVAR</sequence>
<reference evidence="3" key="1">
    <citation type="submission" date="2017-04" db="EMBL/GenBank/DDBJ databases">
        <authorList>
            <person name="Varghese N."/>
            <person name="Submissions S."/>
        </authorList>
    </citation>
    <scope>NUCLEOTIDE SEQUENCE [LARGE SCALE GENOMIC DNA]</scope>
    <source>
        <strain evidence="3">DSM 22618</strain>
    </source>
</reference>
<organism evidence="2 3">
    <name type="scientific">Pseudogulbenkiania subflava DSM 22618</name>
    <dbReference type="NCBI Taxonomy" id="1123014"/>
    <lineage>
        <taxon>Bacteria</taxon>
        <taxon>Pseudomonadati</taxon>
        <taxon>Pseudomonadota</taxon>
        <taxon>Betaproteobacteria</taxon>
        <taxon>Neisseriales</taxon>
        <taxon>Chromobacteriaceae</taxon>
        <taxon>Pseudogulbenkiania</taxon>
    </lineage>
</organism>
<keyword evidence="3" id="KW-1185">Reference proteome</keyword>
<feature type="signal peptide" evidence="1">
    <location>
        <begin position="1"/>
        <end position="21"/>
    </location>
</feature>
<keyword evidence="1" id="KW-0732">Signal</keyword>
<dbReference type="PANTHER" id="PTHR38013">
    <property type="entry name" value="GLYCOPROTEIN/POLYSACCHARIDE METABOLISM"/>
    <property type="match status" value="1"/>
</dbReference>
<dbReference type="Pfam" id="PF09619">
    <property type="entry name" value="YscW"/>
    <property type="match status" value="1"/>
</dbReference>
<dbReference type="PROSITE" id="PS51257">
    <property type="entry name" value="PROKAR_LIPOPROTEIN"/>
    <property type="match status" value="1"/>
</dbReference>
<dbReference type="PANTHER" id="PTHR38013:SF1">
    <property type="entry name" value="GLYCOPROTEIN_POLYSACCHARIDE METABOLISM"/>
    <property type="match status" value="1"/>
</dbReference>
<feature type="chain" id="PRO_5012102316" evidence="1">
    <location>
        <begin position="22"/>
        <end position="133"/>
    </location>
</feature>
<dbReference type="AlphaFoldDB" id="A0A1Y6BRN9"/>
<dbReference type="InterPro" id="IPR039366">
    <property type="entry name" value="Pilotin"/>
</dbReference>
<evidence type="ECO:0000313" key="3">
    <source>
        <dbReference type="Proteomes" id="UP000192920"/>
    </source>
</evidence>
<protein>
    <submittedName>
        <fullName evidence="2">Putative lipoprotein</fullName>
    </submittedName>
</protein>
<evidence type="ECO:0000313" key="2">
    <source>
        <dbReference type="EMBL" id="SMF14298.1"/>
    </source>
</evidence>
<dbReference type="STRING" id="1123014.SAMN02745746_01560"/>